<protein>
    <submittedName>
        <fullName evidence="1">Uncharacterized protein</fullName>
    </submittedName>
</protein>
<evidence type="ECO:0000313" key="1">
    <source>
        <dbReference type="EMBL" id="EFX75123.1"/>
    </source>
</evidence>
<dbReference type="PANTHER" id="PTHR48456">
    <property type="match status" value="1"/>
</dbReference>
<dbReference type="PANTHER" id="PTHR48456:SF1">
    <property type="match status" value="1"/>
</dbReference>
<dbReference type="AlphaFoldDB" id="E9GZB8"/>
<dbReference type="Proteomes" id="UP000000305">
    <property type="component" value="Unassembled WGS sequence"/>
</dbReference>
<dbReference type="KEGG" id="dpx:DAPPUDRAFT_108158"/>
<accession>E9GZB8</accession>
<dbReference type="InParanoid" id="E9GZB8"/>
<sequence>MPFHSSLLAEWSKSLDEELATWVKPQIDEIELPIPERHVQCRGTVAFKCSLGHHEKRDCPHCSLQWKAALQALTHHSYHWKDEAPSLQKLAEKWNGCAEVVTCRQFTRLEPYVVNDGPRCSRCERRVPRLETAKDSCCQNCVTHIMTAGRNVLSRDPDDFPIKEDVEPREPKTLVFLCARKSTDSDPLKADSFDKLLDKAVRFDQFNRPGRPQEVLVVGKFASAANSRCPLSMMTTPTLKQLDDVLTLNVLPSFIINACRPGDTVLIVISQPASLCIGHQDLELFIRQLFEREISKRPFTSTVMDCDQKIMKHNSTRPTFWLQTCVTPYGTTCLATGYDRPFPHTFSPPKMVSFSVLIDPQVAETPLFLGMKRHLKNASRKQLKAATDLCKSADDCTLHHEICKLDTGTLLEDWPNRRHTTQYDIHDPDAAYPLRSTCANFA</sequence>
<dbReference type="EMBL" id="GL732577">
    <property type="protein sequence ID" value="EFX75123.1"/>
    <property type="molecule type" value="Genomic_DNA"/>
</dbReference>
<proteinExistence type="predicted"/>
<gene>
    <name evidence="1" type="ORF">DAPPUDRAFT_108158</name>
</gene>
<reference evidence="1 2" key="1">
    <citation type="journal article" date="2011" name="Science">
        <title>The ecoresponsive genome of Daphnia pulex.</title>
        <authorList>
            <person name="Colbourne J.K."/>
            <person name="Pfrender M.E."/>
            <person name="Gilbert D."/>
            <person name="Thomas W.K."/>
            <person name="Tucker A."/>
            <person name="Oakley T.H."/>
            <person name="Tokishita S."/>
            <person name="Aerts A."/>
            <person name="Arnold G.J."/>
            <person name="Basu M.K."/>
            <person name="Bauer D.J."/>
            <person name="Caceres C.E."/>
            <person name="Carmel L."/>
            <person name="Casola C."/>
            <person name="Choi J.H."/>
            <person name="Detter J.C."/>
            <person name="Dong Q."/>
            <person name="Dusheyko S."/>
            <person name="Eads B.D."/>
            <person name="Frohlich T."/>
            <person name="Geiler-Samerotte K.A."/>
            <person name="Gerlach D."/>
            <person name="Hatcher P."/>
            <person name="Jogdeo S."/>
            <person name="Krijgsveld J."/>
            <person name="Kriventseva E.V."/>
            <person name="Kultz D."/>
            <person name="Laforsch C."/>
            <person name="Lindquist E."/>
            <person name="Lopez J."/>
            <person name="Manak J.R."/>
            <person name="Muller J."/>
            <person name="Pangilinan J."/>
            <person name="Patwardhan R.P."/>
            <person name="Pitluck S."/>
            <person name="Pritham E.J."/>
            <person name="Rechtsteiner A."/>
            <person name="Rho M."/>
            <person name="Rogozin I.B."/>
            <person name="Sakarya O."/>
            <person name="Salamov A."/>
            <person name="Schaack S."/>
            <person name="Shapiro H."/>
            <person name="Shiga Y."/>
            <person name="Skalitzky C."/>
            <person name="Smith Z."/>
            <person name="Souvorov A."/>
            <person name="Sung W."/>
            <person name="Tang Z."/>
            <person name="Tsuchiya D."/>
            <person name="Tu H."/>
            <person name="Vos H."/>
            <person name="Wang M."/>
            <person name="Wolf Y.I."/>
            <person name="Yamagata H."/>
            <person name="Yamada T."/>
            <person name="Ye Y."/>
            <person name="Shaw J.R."/>
            <person name="Andrews J."/>
            <person name="Crease T.J."/>
            <person name="Tang H."/>
            <person name="Lucas S.M."/>
            <person name="Robertson H.M."/>
            <person name="Bork P."/>
            <person name="Koonin E.V."/>
            <person name="Zdobnov E.M."/>
            <person name="Grigoriev I.V."/>
            <person name="Lynch M."/>
            <person name="Boore J.L."/>
        </authorList>
    </citation>
    <scope>NUCLEOTIDE SEQUENCE [LARGE SCALE GENOMIC DNA]</scope>
</reference>
<organism evidence="1 2">
    <name type="scientific">Daphnia pulex</name>
    <name type="common">Water flea</name>
    <dbReference type="NCBI Taxonomy" id="6669"/>
    <lineage>
        <taxon>Eukaryota</taxon>
        <taxon>Metazoa</taxon>
        <taxon>Ecdysozoa</taxon>
        <taxon>Arthropoda</taxon>
        <taxon>Crustacea</taxon>
        <taxon>Branchiopoda</taxon>
        <taxon>Diplostraca</taxon>
        <taxon>Cladocera</taxon>
        <taxon>Anomopoda</taxon>
        <taxon>Daphniidae</taxon>
        <taxon>Daphnia</taxon>
    </lineage>
</organism>
<dbReference type="HOGENOM" id="CLU_620037_0_0_1"/>
<name>E9GZB8_DAPPU</name>
<evidence type="ECO:0000313" key="2">
    <source>
        <dbReference type="Proteomes" id="UP000000305"/>
    </source>
</evidence>
<keyword evidence="2" id="KW-1185">Reference proteome</keyword>
<dbReference type="PhylomeDB" id="E9GZB8"/>